<dbReference type="EMBL" id="JARKIF010000018">
    <property type="protein sequence ID" value="KAJ7619362.1"/>
    <property type="molecule type" value="Genomic_DNA"/>
</dbReference>
<evidence type="ECO:0000256" key="2">
    <source>
        <dbReference type="ARBA" id="ARBA00022771"/>
    </source>
</evidence>
<accession>A0AAD7FEH4</accession>
<keyword evidence="2 4" id="KW-0863">Zinc-finger</keyword>
<evidence type="ECO:0000259" key="5">
    <source>
        <dbReference type="PROSITE" id="PS50865"/>
    </source>
</evidence>
<proteinExistence type="predicted"/>
<comment type="caution">
    <text evidence="6">The sequence shown here is derived from an EMBL/GenBank/DDBJ whole genome shotgun (WGS) entry which is preliminary data.</text>
</comment>
<dbReference type="Proteomes" id="UP001221142">
    <property type="component" value="Unassembled WGS sequence"/>
</dbReference>
<dbReference type="PROSITE" id="PS50865">
    <property type="entry name" value="ZF_MYND_2"/>
    <property type="match status" value="1"/>
</dbReference>
<evidence type="ECO:0000256" key="3">
    <source>
        <dbReference type="ARBA" id="ARBA00022833"/>
    </source>
</evidence>
<evidence type="ECO:0000256" key="1">
    <source>
        <dbReference type="ARBA" id="ARBA00022723"/>
    </source>
</evidence>
<reference evidence="6" key="1">
    <citation type="submission" date="2023-03" db="EMBL/GenBank/DDBJ databases">
        <title>Massive genome expansion in bonnet fungi (Mycena s.s.) driven by repeated elements and novel gene families across ecological guilds.</title>
        <authorList>
            <consortium name="Lawrence Berkeley National Laboratory"/>
            <person name="Harder C.B."/>
            <person name="Miyauchi S."/>
            <person name="Viragh M."/>
            <person name="Kuo A."/>
            <person name="Thoen E."/>
            <person name="Andreopoulos B."/>
            <person name="Lu D."/>
            <person name="Skrede I."/>
            <person name="Drula E."/>
            <person name="Henrissat B."/>
            <person name="Morin E."/>
            <person name="Kohler A."/>
            <person name="Barry K."/>
            <person name="LaButti K."/>
            <person name="Morin E."/>
            <person name="Salamov A."/>
            <person name="Lipzen A."/>
            <person name="Mereny Z."/>
            <person name="Hegedus B."/>
            <person name="Baldrian P."/>
            <person name="Stursova M."/>
            <person name="Weitz H."/>
            <person name="Taylor A."/>
            <person name="Grigoriev I.V."/>
            <person name="Nagy L.G."/>
            <person name="Martin F."/>
            <person name="Kauserud H."/>
        </authorList>
    </citation>
    <scope>NUCLEOTIDE SEQUENCE</scope>
    <source>
        <strain evidence="6">9284</strain>
    </source>
</reference>
<keyword evidence="7" id="KW-1185">Reference proteome</keyword>
<dbReference type="SUPFAM" id="SSF144232">
    <property type="entry name" value="HIT/MYND zinc finger-like"/>
    <property type="match status" value="1"/>
</dbReference>
<feature type="domain" description="MYND-type" evidence="5">
    <location>
        <begin position="207"/>
        <end position="249"/>
    </location>
</feature>
<dbReference type="AlphaFoldDB" id="A0AAD7FEH4"/>
<dbReference type="GO" id="GO:0008270">
    <property type="term" value="F:zinc ion binding"/>
    <property type="evidence" value="ECO:0007669"/>
    <property type="project" value="UniProtKB-KW"/>
</dbReference>
<keyword evidence="3" id="KW-0862">Zinc</keyword>
<evidence type="ECO:0000313" key="7">
    <source>
        <dbReference type="Proteomes" id="UP001221142"/>
    </source>
</evidence>
<protein>
    <recommendedName>
        <fullName evidence="5">MYND-type domain-containing protein</fullName>
    </recommendedName>
</protein>
<organism evidence="6 7">
    <name type="scientific">Roridomyces roridus</name>
    <dbReference type="NCBI Taxonomy" id="1738132"/>
    <lineage>
        <taxon>Eukaryota</taxon>
        <taxon>Fungi</taxon>
        <taxon>Dikarya</taxon>
        <taxon>Basidiomycota</taxon>
        <taxon>Agaricomycotina</taxon>
        <taxon>Agaricomycetes</taxon>
        <taxon>Agaricomycetidae</taxon>
        <taxon>Agaricales</taxon>
        <taxon>Marasmiineae</taxon>
        <taxon>Mycenaceae</taxon>
        <taxon>Roridomyces</taxon>
    </lineage>
</organism>
<dbReference type="InterPro" id="IPR002893">
    <property type="entry name" value="Znf_MYND"/>
</dbReference>
<gene>
    <name evidence="6" type="ORF">FB45DRAFT_930568</name>
</gene>
<name>A0AAD7FEH4_9AGAR</name>
<evidence type="ECO:0000256" key="4">
    <source>
        <dbReference type="PROSITE-ProRule" id="PRU00134"/>
    </source>
</evidence>
<sequence length="254" mass="27651">MSTVPRDPALLNVTAESLVRWAGGFEDTAPHAEILSMQLGIAQSMPQASQNIIYCEVIAKYMPALADVWRRATEAVTPAGTLINAASTTPYFVRFLRSPDGADIAAIQAQRVAAAVDRVPSMPLDHIAELGQFLSTLFLLQGTQGVSAEDKSILVQHLPQWERRYDGVLAGETAGRCLALLTDDRNMRPMMDMVRNMLESKMDKCGGPGCTRRVQKDGAVLQQCGRCKSAVYCGTPHQKAAWPAHKSTCFTPAF</sequence>
<evidence type="ECO:0000313" key="6">
    <source>
        <dbReference type="EMBL" id="KAJ7619362.1"/>
    </source>
</evidence>
<dbReference type="Pfam" id="PF01753">
    <property type="entry name" value="zf-MYND"/>
    <property type="match status" value="1"/>
</dbReference>
<keyword evidence="1" id="KW-0479">Metal-binding</keyword>
<dbReference type="Gene3D" id="6.10.140.2220">
    <property type="match status" value="1"/>
</dbReference>